<dbReference type="NCBIfam" id="NF037959">
    <property type="entry name" value="MFS_SpdSyn"/>
    <property type="match status" value="1"/>
</dbReference>
<feature type="binding site" evidence="4">
    <location>
        <position position="324"/>
    </location>
    <ligand>
        <name>S-methyl-5'-thioadenosine</name>
        <dbReference type="ChEBI" id="CHEBI:17509"/>
    </ligand>
</feature>
<dbReference type="HAMAP" id="MF_00198">
    <property type="entry name" value="Spermidine_synth"/>
    <property type="match status" value="1"/>
</dbReference>
<dbReference type="NCBIfam" id="NF002956">
    <property type="entry name" value="PRK03612.1"/>
    <property type="match status" value="1"/>
</dbReference>
<feature type="transmembrane region" description="Helical" evidence="4">
    <location>
        <begin position="76"/>
        <end position="100"/>
    </location>
</feature>
<keyword evidence="9" id="KW-1185">Reference proteome</keyword>
<dbReference type="Pfam" id="PF01564">
    <property type="entry name" value="Spermine_synth"/>
    <property type="match status" value="1"/>
</dbReference>
<organism evidence="8 9">
    <name type="scientific">Streptomyces spiramenti</name>
    <dbReference type="NCBI Taxonomy" id="2720606"/>
    <lineage>
        <taxon>Bacteria</taxon>
        <taxon>Bacillati</taxon>
        <taxon>Actinomycetota</taxon>
        <taxon>Actinomycetes</taxon>
        <taxon>Kitasatosporales</taxon>
        <taxon>Streptomycetaceae</taxon>
        <taxon>Streptomyces</taxon>
    </lineage>
</organism>
<evidence type="ECO:0000256" key="1">
    <source>
        <dbReference type="ARBA" id="ARBA00007867"/>
    </source>
</evidence>
<keyword evidence="3 4" id="KW-0620">Polyamine biosynthesis</keyword>
<dbReference type="SUPFAM" id="SSF103473">
    <property type="entry name" value="MFS general substrate transporter"/>
    <property type="match status" value="1"/>
</dbReference>
<dbReference type="Gene3D" id="1.20.1250.20">
    <property type="entry name" value="MFS general substrate transporter like domains"/>
    <property type="match status" value="1"/>
</dbReference>
<dbReference type="Proteomes" id="UP000746503">
    <property type="component" value="Unassembled WGS sequence"/>
</dbReference>
<feature type="domain" description="PABS" evidence="7">
    <location>
        <begin position="216"/>
        <end position="455"/>
    </location>
</feature>
<feature type="transmembrane region" description="Helical" evidence="4">
    <location>
        <begin position="204"/>
        <end position="222"/>
    </location>
</feature>
<dbReference type="Gene3D" id="3.40.50.150">
    <property type="entry name" value="Vaccinia Virus protein VP39"/>
    <property type="match status" value="1"/>
</dbReference>
<dbReference type="RefSeq" id="WP_167934833.1">
    <property type="nucleotide sequence ID" value="NZ_JAAVJB010000198.1"/>
</dbReference>
<feature type="transmembrane region" description="Helical" evidence="4">
    <location>
        <begin position="42"/>
        <end position="64"/>
    </location>
</feature>
<feature type="binding site" evidence="4">
    <location>
        <position position="247"/>
    </location>
    <ligand>
        <name>S-methyl-5'-thioadenosine</name>
        <dbReference type="ChEBI" id="CHEBI:17509"/>
    </ligand>
</feature>
<evidence type="ECO:0000256" key="4">
    <source>
        <dbReference type="HAMAP-Rule" id="MF_00198"/>
    </source>
</evidence>
<evidence type="ECO:0000313" key="8">
    <source>
        <dbReference type="EMBL" id="NJP68325.1"/>
    </source>
</evidence>
<dbReference type="PANTHER" id="PTHR43317">
    <property type="entry name" value="THERMOSPERMINE SYNTHASE ACAULIS5"/>
    <property type="match status" value="1"/>
</dbReference>
<keyword evidence="4" id="KW-1133">Transmembrane helix</keyword>
<gene>
    <name evidence="4" type="primary">speE</name>
    <name evidence="8" type="ORF">HCJ92_19005</name>
</gene>
<comment type="function">
    <text evidence="4">Catalyzes the irreversible transfer of a propylamine group from the amino donor S-adenosylmethioninamine (decarboxy-AdoMet) to putrescine (1,4-diaminobutane) to yield spermidine.</text>
</comment>
<feature type="binding site" evidence="4">
    <location>
        <position position="304"/>
    </location>
    <ligand>
        <name>spermidine</name>
        <dbReference type="ChEBI" id="CHEBI:57834"/>
    </ligand>
</feature>
<dbReference type="InterPro" id="IPR029063">
    <property type="entry name" value="SAM-dependent_MTases_sf"/>
</dbReference>
<comment type="similarity">
    <text evidence="1 4">Belongs to the spermidine/spermine synthase family.</text>
</comment>
<dbReference type="PANTHER" id="PTHR43317:SF1">
    <property type="entry name" value="THERMOSPERMINE SYNTHASE ACAULIS5"/>
    <property type="match status" value="1"/>
</dbReference>
<feature type="chain" id="PRO_5045067230" description="Polyamine aminopropyltransferase" evidence="6">
    <location>
        <begin position="22"/>
        <end position="550"/>
    </location>
</feature>
<evidence type="ECO:0000256" key="3">
    <source>
        <dbReference type="ARBA" id="ARBA00023115"/>
    </source>
</evidence>
<dbReference type="EC" id="2.5.1.16" evidence="4"/>
<dbReference type="InterPro" id="IPR030374">
    <property type="entry name" value="PABS"/>
</dbReference>
<feature type="binding site" evidence="4">
    <location>
        <position position="384"/>
    </location>
    <ligand>
        <name>S-methyl-5'-thioadenosine</name>
        <dbReference type="ChEBI" id="CHEBI:17509"/>
    </ligand>
</feature>
<dbReference type="PROSITE" id="PS51006">
    <property type="entry name" value="PABS_2"/>
    <property type="match status" value="1"/>
</dbReference>
<dbReference type="InterPro" id="IPR036259">
    <property type="entry name" value="MFS_trans_sf"/>
</dbReference>
<comment type="subcellular location">
    <subcellularLocation>
        <location evidence="4">Cell membrane</location>
        <topology evidence="4">Multi-pass membrane protein</topology>
    </subcellularLocation>
</comment>
<protein>
    <recommendedName>
        <fullName evidence="4">Polyamine aminopropyltransferase</fullName>
    </recommendedName>
    <alternativeName>
        <fullName evidence="4">Putrescine aminopropyltransferase</fullName>
        <shortName evidence="4">PAPT</shortName>
    </alternativeName>
    <alternativeName>
        <fullName evidence="4">Spermidine synthase</fullName>
        <shortName evidence="4">SPDS</shortName>
        <shortName evidence="4">SPDSY</shortName>
        <ecNumber evidence="4">2.5.1.16</ecNumber>
    </alternativeName>
</protein>
<reference evidence="8 9" key="1">
    <citation type="submission" date="2020-03" db="EMBL/GenBank/DDBJ databases">
        <title>Draft genome of Streptomyces sp. ventii, isolated from the Axial Seamount in the Pacific Ocean, and resequencing of the two type strains Streptomyces lonarensis strain NCL 716 and Streptomyces bohaiensis strain 11A07.</title>
        <authorList>
            <person name="Loughran R.M."/>
            <person name="Pfannmuller K.M."/>
            <person name="Wasson B.J."/>
            <person name="Deadmond M.C."/>
            <person name="Paddock B.E."/>
            <person name="Koyack M.J."/>
            <person name="Gallegos D.A."/>
            <person name="Mitchell E.A."/>
            <person name="Ushijima B."/>
            <person name="Saw J.H."/>
            <person name="Mcphail K.L."/>
            <person name="Videau P."/>
        </authorList>
    </citation>
    <scope>NUCLEOTIDE SEQUENCE [LARGE SCALE GENOMIC DNA]</scope>
    <source>
        <strain evidence="9">5675061</strain>
    </source>
</reference>
<proteinExistence type="inferred from homology"/>
<sequence length="550" mass="58994">MPSSRPRLARALLLFSVFACAACGLAYELALVTLGSYLVGNTVMQTSLVLSVMVFAMGVGSLAAKPLQRRAVGAFALVEGLLALIGGLSVLVLYAMFAWLQVYTPAMIVIAFVVGVLIGAEIPLLMTLLQRIRRQEAGSAVADMFAVDYIGALVGGLCFPLLLLPVFGQLKGALVVGAVNAVFGIAVVVWIFRRQLRPVVRTGLLATMVLVLGVLGTAYVLADRIEVTARQQLYRDPIVHAVRTDYQEVVVTEAFAFTGDRDMRLFLNGDLQFSSIDEYRYHEALVHPAMTGPRSRVLVLGGGDALAVREVLKYDDVESVTLVDLDPEVTELARSWEPLRTLNEDALADPRVEVVNADAFNWARTAPGPYDVVIADFPDPEDAPTAKLYSVEFYTVVDQILADHGSLAVQGGSPFFAPRSFWSIDATLAEAGFSTTPYQVDVPSFGNWGFLLARPPGATGETPATAVHTAAAPGVPVLGAPMLGTPLLGDGSTPAPLRLAPDAPPLRFIDDAVLEAATVFPVDRRRADVRPSTLMDPVVVQYARGEWEDG</sequence>
<feature type="signal peptide" evidence="6">
    <location>
        <begin position="1"/>
        <end position="21"/>
    </location>
</feature>
<comment type="subunit">
    <text evidence="4">Homodimer or homotetramer.</text>
</comment>
<keyword evidence="2 4" id="KW-0808">Transferase</keyword>
<evidence type="ECO:0000259" key="7">
    <source>
        <dbReference type="PROSITE" id="PS51006"/>
    </source>
</evidence>
<evidence type="ECO:0000256" key="2">
    <source>
        <dbReference type="ARBA" id="ARBA00022679"/>
    </source>
</evidence>
<name>A0ABX1ATE1_9ACTN</name>
<feature type="transmembrane region" description="Helical" evidence="4">
    <location>
        <begin position="141"/>
        <end position="167"/>
    </location>
</feature>
<comment type="catalytic activity">
    <reaction evidence="4">
        <text>S-adenosyl 3-(methylsulfanyl)propylamine + putrescine = S-methyl-5'-thioadenosine + spermidine + H(+)</text>
        <dbReference type="Rhea" id="RHEA:12721"/>
        <dbReference type="ChEBI" id="CHEBI:15378"/>
        <dbReference type="ChEBI" id="CHEBI:17509"/>
        <dbReference type="ChEBI" id="CHEBI:57443"/>
        <dbReference type="ChEBI" id="CHEBI:57834"/>
        <dbReference type="ChEBI" id="CHEBI:326268"/>
        <dbReference type="EC" id="2.5.1.16"/>
    </reaction>
</comment>
<dbReference type="InterPro" id="IPR001045">
    <property type="entry name" value="Spermi_synthase"/>
</dbReference>
<keyword evidence="6" id="KW-0732">Signal</keyword>
<dbReference type="CDD" id="cd02440">
    <property type="entry name" value="AdoMet_MTases"/>
    <property type="match status" value="1"/>
</dbReference>
<feature type="binding site" evidence="4">
    <location>
        <position position="282"/>
    </location>
    <ligand>
        <name>spermidine</name>
        <dbReference type="ChEBI" id="CHEBI:57834"/>
    </ligand>
</feature>
<dbReference type="GO" id="GO:0004766">
    <property type="term" value="F:spermidine synthase activity"/>
    <property type="evidence" value="ECO:0007669"/>
    <property type="project" value="UniProtKB-EC"/>
</dbReference>
<comment type="pathway">
    <text evidence="4">Amine and polyamine biosynthesis; spermidine biosynthesis; spermidine from putrescine: step 1/1.</text>
</comment>
<dbReference type="EMBL" id="JAAVJB010000198">
    <property type="protein sequence ID" value="NJP68325.1"/>
    <property type="molecule type" value="Genomic_DNA"/>
</dbReference>
<evidence type="ECO:0000256" key="6">
    <source>
        <dbReference type="SAM" id="SignalP"/>
    </source>
</evidence>
<comment type="caution">
    <text evidence="8">The sequence shown here is derived from an EMBL/GenBank/DDBJ whole genome shotgun (WGS) entry which is preliminary data.</text>
</comment>
<keyword evidence="4" id="KW-1003">Cell membrane</keyword>
<evidence type="ECO:0000313" key="9">
    <source>
        <dbReference type="Proteomes" id="UP000746503"/>
    </source>
</evidence>
<comment type="caution">
    <text evidence="4">Lacks conserved residue(s) required for the propagation of feature annotation.</text>
</comment>
<feature type="transmembrane region" description="Helical" evidence="4">
    <location>
        <begin position="106"/>
        <end position="129"/>
    </location>
</feature>
<evidence type="ECO:0000256" key="5">
    <source>
        <dbReference type="PROSITE-ProRule" id="PRU00354"/>
    </source>
</evidence>
<feature type="transmembrane region" description="Helical" evidence="4">
    <location>
        <begin position="173"/>
        <end position="192"/>
    </location>
</feature>
<dbReference type="SUPFAM" id="SSF53335">
    <property type="entry name" value="S-adenosyl-L-methionine-dependent methyltransferases"/>
    <property type="match status" value="1"/>
</dbReference>
<keyword evidence="4" id="KW-0472">Membrane</keyword>
<accession>A0ABX1ATE1</accession>
<keyword evidence="4" id="KW-0745">Spermidine biosynthesis</keyword>
<feature type="binding site" evidence="4">
    <location>
        <begin position="358"/>
        <end position="359"/>
    </location>
    <ligand>
        <name>S-methyl-5'-thioadenosine</name>
        <dbReference type="ChEBI" id="CHEBI:17509"/>
    </ligand>
</feature>
<feature type="active site" description="Proton acceptor" evidence="4 5">
    <location>
        <position position="376"/>
    </location>
</feature>
<keyword evidence="4" id="KW-0812">Transmembrane</keyword>